<gene>
    <name evidence="1" type="ORF">CLV40_13173</name>
</gene>
<evidence type="ECO:0000313" key="2">
    <source>
        <dbReference type="Proteomes" id="UP000239203"/>
    </source>
</evidence>
<name>A0A2S6GD79_9PSEU</name>
<accession>A0A2S6GD79</accession>
<reference evidence="1 2" key="1">
    <citation type="submission" date="2018-02" db="EMBL/GenBank/DDBJ databases">
        <title>Genomic Encyclopedia of Archaeal and Bacterial Type Strains, Phase II (KMG-II): from individual species to whole genera.</title>
        <authorList>
            <person name="Goeker M."/>
        </authorList>
    </citation>
    <scope>NUCLEOTIDE SEQUENCE [LARGE SCALE GENOMIC DNA]</scope>
    <source>
        <strain evidence="1 2">YU 961-1</strain>
    </source>
</reference>
<keyword evidence="2" id="KW-1185">Reference proteome</keyword>
<protein>
    <submittedName>
        <fullName evidence="1">Uncharacterized protein</fullName>
    </submittedName>
</protein>
<dbReference type="AlphaFoldDB" id="A0A2S6GD79"/>
<comment type="caution">
    <text evidence="1">The sequence shown here is derived from an EMBL/GenBank/DDBJ whole genome shotgun (WGS) entry which is preliminary data.</text>
</comment>
<evidence type="ECO:0000313" key="1">
    <source>
        <dbReference type="EMBL" id="PPK63204.1"/>
    </source>
</evidence>
<organism evidence="1 2">
    <name type="scientific">Actinokineospora auranticolor</name>
    <dbReference type="NCBI Taxonomy" id="155976"/>
    <lineage>
        <taxon>Bacteria</taxon>
        <taxon>Bacillati</taxon>
        <taxon>Actinomycetota</taxon>
        <taxon>Actinomycetes</taxon>
        <taxon>Pseudonocardiales</taxon>
        <taxon>Pseudonocardiaceae</taxon>
        <taxon>Actinokineospora</taxon>
    </lineage>
</organism>
<dbReference type="Proteomes" id="UP000239203">
    <property type="component" value="Unassembled WGS sequence"/>
</dbReference>
<sequence>MNPRAPDDDLKVIPLPAQTDRITRTQRLAGLLNHYQPAA</sequence>
<proteinExistence type="predicted"/>
<dbReference type="EMBL" id="PTIX01000031">
    <property type="protein sequence ID" value="PPK63204.1"/>
    <property type="molecule type" value="Genomic_DNA"/>
</dbReference>